<dbReference type="AlphaFoldDB" id="A0A194QNV8"/>
<accession>A0A194QNV8</accession>
<keyword evidence="2" id="KW-1185">Reference proteome</keyword>
<proteinExistence type="predicted"/>
<dbReference type="Proteomes" id="UP000053268">
    <property type="component" value="Unassembled WGS sequence"/>
</dbReference>
<protein>
    <submittedName>
        <fullName evidence="1">Uncharacterized protein</fullName>
    </submittedName>
</protein>
<dbReference type="EMBL" id="KQ458761">
    <property type="protein sequence ID" value="KPJ05166.1"/>
    <property type="molecule type" value="Genomic_DNA"/>
</dbReference>
<evidence type="ECO:0000313" key="2">
    <source>
        <dbReference type="Proteomes" id="UP000053268"/>
    </source>
</evidence>
<sequence>MRGRLSRLHIAAVRRPLILPLRLSEIVLGNRKLVKRSEKMGKLRLGLH</sequence>
<gene>
    <name evidence="1" type="ORF">RR46_04003</name>
</gene>
<organism evidence="1 2">
    <name type="scientific">Papilio xuthus</name>
    <name type="common">Asian swallowtail butterfly</name>
    <dbReference type="NCBI Taxonomy" id="66420"/>
    <lineage>
        <taxon>Eukaryota</taxon>
        <taxon>Metazoa</taxon>
        <taxon>Ecdysozoa</taxon>
        <taxon>Arthropoda</taxon>
        <taxon>Hexapoda</taxon>
        <taxon>Insecta</taxon>
        <taxon>Pterygota</taxon>
        <taxon>Neoptera</taxon>
        <taxon>Endopterygota</taxon>
        <taxon>Lepidoptera</taxon>
        <taxon>Glossata</taxon>
        <taxon>Ditrysia</taxon>
        <taxon>Papilionoidea</taxon>
        <taxon>Papilionidae</taxon>
        <taxon>Papilioninae</taxon>
        <taxon>Papilio</taxon>
    </lineage>
</organism>
<name>A0A194QNV8_PAPXU</name>
<reference evidence="1 2" key="1">
    <citation type="journal article" date="2015" name="Nat. Commun.">
        <title>Outbred genome sequencing and CRISPR/Cas9 gene editing in butterflies.</title>
        <authorList>
            <person name="Li X."/>
            <person name="Fan D."/>
            <person name="Zhang W."/>
            <person name="Liu G."/>
            <person name="Zhang L."/>
            <person name="Zhao L."/>
            <person name="Fang X."/>
            <person name="Chen L."/>
            <person name="Dong Y."/>
            <person name="Chen Y."/>
            <person name="Ding Y."/>
            <person name="Zhao R."/>
            <person name="Feng M."/>
            <person name="Zhu Y."/>
            <person name="Feng Y."/>
            <person name="Jiang X."/>
            <person name="Zhu D."/>
            <person name="Xiang H."/>
            <person name="Feng X."/>
            <person name="Li S."/>
            <person name="Wang J."/>
            <person name="Zhang G."/>
            <person name="Kronforst M.R."/>
            <person name="Wang W."/>
        </authorList>
    </citation>
    <scope>NUCLEOTIDE SEQUENCE [LARGE SCALE GENOMIC DNA]</scope>
    <source>
        <strain evidence="1">Ya'a_city_454_Px</strain>
        <tissue evidence="1">Whole body</tissue>
    </source>
</reference>
<evidence type="ECO:0000313" key="1">
    <source>
        <dbReference type="EMBL" id="KPJ05166.1"/>
    </source>
</evidence>